<dbReference type="FunFam" id="2.60.40.10:FF:000878">
    <property type="entry name" value="T cell receptor alpha variable 38-1"/>
    <property type="match status" value="1"/>
</dbReference>
<evidence type="ECO:0000256" key="8">
    <source>
        <dbReference type="ARBA" id="ARBA00023170"/>
    </source>
</evidence>
<dbReference type="Bgee" id="ENSOCUG00000011093">
    <property type="expression patterns" value="Expressed in blood and 5 other cell types or tissues"/>
</dbReference>
<feature type="signal peptide" evidence="11">
    <location>
        <begin position="1"/>
        <end position="27"/>
    </location>
</feature>
<accession>G1T0L2</accession>
<dbReference type="SMART" id="SM00409">
    <property type="entry name" value="IG"/>
    <property type="match status" value="1"/>
</dbReference>
<evidence type="ECO:0000256" key="9">
    <source>
        <dbReference type="ARBA" id="ARBA00023319"/>
    </source>
</evidence>
<dbReference type="AlphaFoldDB" id="G1T0L2"/>
<name>G1T0L2_RABIT</name>
<comment type="subcellular location">
    <subcellularLocation>
        <location evidence="1">Cell membrane</location>
    </subcellularLocation>
</comment>
<dbReference type="SMR" id="G1T0L2"/>
<keyword evidence="5" id="KW-1064">Adaptive immunity</keyword>
<reference evidence="13" key="2">
    <citation type="submission" date="2025-08" db="UniProtKB">
        <authorList>
            <consortium name="Ensembl"/>
        </authorList>
    </citation>
    <scope>IDENTIFICATION</scope>
    <source>
        <strain evidence="13">Thorbecke</strain>
    </source>
</reference>
<dbReference type="Gene3D" id="2.60.40.10">
    <property type="entry name" value="Immunoglobulins"/>
    <property type="match status" value="1"/>
</dbReference>
<keyword evidence="10" id="KW-1279">T cell receptor</keyword>
<dbReference type="Pfam" id="PF07686">
    <property type="entry name" value="V-set"/>
    <property type="match status" value="1"/>
</dbReference>
<dbReference type="InterPro" id="IPR051287">
    <property type="entry name" value="TCR_variable_region"/>
</dbReference>
<evidence type="ECO:0000256" key="1">
    <source>
        <dbReference type="ARBA" id="ARBA00004236"/>
    </source>
</evidence>
<dbReference type="EMBL" id="AAGW02024197">
    <property type="status" value="NOT_ANNOTATED_CDS"/>
    <property type="molecule type" value="Genomic_DNA"/>
</dbReference>
<proteinExistence type="predicted"/>
<dbReference type="Proteomes" id="UP000001811">
    <property type="component" value="Chromosome 17"/>
</dbReference>
<evidence type="ECO:0000256" key="4">
    <source>
        <dbReference type="ARBA" id="ARBA00022859"/>
    </source>
</evidence>
<dbReference type="PANTHER" id="PTHR19367:SF45">
    <property type="entry name" value="IG-LIKE DOMAIN-CONTAINING PROTEIN"/>
    <property type="match status" value="1"/>
</dbReference>
<dbReference type="PROSITE" id="PS50835">
    <property type="entry name" value="IG_LIKE"/>
    <property type="match status" value="1"/>
</dbReference>
<dbReference type="InterPro" id="IPR013783">
    <property type="entry name" value="Ig-like_fold"/>
</dbReference>
<evidence type="ECO:0000256" key="2">
    <source>
        <dbReference type="ARBA" id="ARBA00022475"/>
    </source>
</evidence>
<keyword evidence="7" id="KW-1015">Disulfide bond</keyword>
<dbReference type="InterPro" id="IPR003599">
    <property type="entry name" value="Ig_sub"/>
</dbReference>
<dbReference type="GO" id="GO:0002250">
    <property type="term" value="P:adaptive immune response"/>
    <property type="evidence" value="ECO:0007669"/>
    <property type="project" value="UniProtKB-KW"/>
</dbReference>
<dbReference type="SMART" id="SM00406">
    <property type="entry name" value="IGv"/>
    <property type="match status" value="1"/>
</dbReference>
<dbReference type="GeneTree" id="ENSGT00940000163052"/>
<keyword evidence="3 11" id="KW-0732">Signal</keyword>
<evidence type="ECO:0000313" key="13">
    <source>
        <dbReference type="Ensembl" id="ENSOCUP00000009541.4"/>
    </source>
</evidence>
<keyword evidence="2" id="KW-1003">Cell membrane</keyword>
<dbReference type="InterPro" id="IPR036179">
    <property type="entry name" value="Ig-like_dom_sf"/>
</dbReference>
<evidence type="ECO:0000256" key="11">
    <source>
        <dbReference type="SAM" id="SignalP"/>
    </source>
</evidence>
<reference evidence="13" key="3">
    <citation type="submission" date="2025-09" db="UniProtKB">
        <authorList>
            <consortium name="Ensembl"/>
        </authorList>
    </citation>
    <scope>IDENTIFICATION</scope>
    <source>
        <strain evidence="13">Thorbecke</strain>
    </source>
</reference>
<evidence type="ECO:0000256" key="3">
    <source>
        <dbReference type="ARBA" id="ARBA00022729"/>
    </source>
</evidence>
<keyword evidence="6" id="KW-0472">Membrane</keyword>
<dbReference type="Ensembl" id="ENSOCUT00000011088.4">
    <property type="protein sequence ID" value="ENSOCUP00000009541.4"/>
    <property type="gene ID" value="ENSOCUG00000011093.4"/>
</dbReference>
<protein>
    <submittedName>
        <fullName evidence="13">T cell receptor alpha variable 19</fullName>
    </submittedName>
</protein>
<evidence type="ECO:0000313" key="14">
    <source>
        <dbReference type="Proteomes" id="UP000001811"/>
    </source>
</evidence>
<evidence type="ECO:0000256" key="6">
    <source>
        <dbReference type="ARBA" id="ARBA00023136"/>
    </source>
</evidence>
<dbReference type="InParanoid" id="G1T0L2"/>
<dbReference type="FunCoup" id="G1T0L2">
    <property type="interactions" value="218"/>
</dbReference>
<dbReference type="InterPro" id="IPR007110">
    <property type="entry name" value="Ig-like_dom"/>
</dbReference>
<dbReference type="PaxDb" id="9986-ENSOCUP00000009541"/>
<dbReference type="SUPFAM" id="SSF48726">
    <property type="entry name" value="Immunoglobulin"/>
    <property type="match status" value="1"/>
</dbReference>
<evidence type="ECO:0000256" key="10">
    <source>
        <dbReference type="ARBA" id="ARBA00043266"/>
    </source>
</evidence>
<feature type="chain" id="PRO_5023910744" evidence="11">
    <location>
        <begin position="28"/>
        <end position="143"/>
    </location>
</feature>
<evidence type="ECO:0000256" key="7">
    <source>
        <dbReference type="ARBA" id="ARBA00023157"/>
    </source>
</evidence>
<dbReference type="STRING" id="9986.ENSOCUP00000009541"/>
<reference evidence="13 14" key="1">
    <citation type="journal article" date="2011" name="Nature">
        <title>A high-resolution map of human evolutionary constraint using 29 mammals.</title>
        <authorList>
            <person name="Lindblad-Toh K."/>
            <person name="Garber M."/>
            <person name="Zuk O."/>
            <person name="Lin M.F."/>
            <person name="Parker B.J."/>
            <person name="Washietl S."/>
            <person name="Kheradpour P."/>
            <person name="Ernst J."/>
            <person name="Jordan G."/>
            <person name="Mauceli E."/>
            <person name="Ward L.D."/>
            <person name="Lowe C.B."/>
            <person name="Holloway A.K."/>
            <person name="Clamp M."/>
            <person name="Gnerre S."/>
            <person name="Alfoldi J."/>
            <person name="Beal K."/>
            <person name="Chang J."/>
            <person name="Clawson H."/>
            <person name="Cuff J."/>
            <person name="Di Palma F."/>
            <person name="Fitzgerald S."/>
            <person name="Flicek P."/>
            <person name="Guttman M."/>
            <person name="Hubisz M.J."/>
            <person name="Jaffe D.B."/>
            <person name="Jungreis I."/>
            <person name="Kent W.J."/>
            <person name="Kostka D."/>
            <person name="Lara M."/>
            <person name="Martins A.L."/>
            <person name="Massingham T."/>
            <person name="Moltke I."/>
            <person name="Raney B.J."/>
            <person name="Rasmussen M.D."/>
            <person name="Robinson J."/>
            <person name="Stark A."/>
            <person name="Vilella A.J."/>
            <person name="Wen J."/>
            <person name="Xie X."/>
            <person name="Zody M.C."/>
            <person name="Baldwin J."/>
            <person name="Bloom T."/>
            <person name="Chin C.W."/>
            <person name="Heiman D."/>
            <person name="Nicol R."/>
            <person name="Nusbaum C."/>
            <person name="Young S."/>
            <person name="Wilkinson J."/>
            <person name="Worley K.C."/>
            <person name="Kovar C.L."/>
            <person name="Muzny D.M."/>
            <person name="Gibbs R.A."/>
            <person name="Cree A."/>
            <person name="Dihn H.H."/>
            <person name="Fowler G."/>
            <person name="Jhangiani S."/>
            <person name="Joshi V."/>
            <person name="Lee S."/>
            <person name="Lewis L.R."/>
            <person name="Nazareth L.V."/>
            <person name="Okwuonu G."/>
            <person name="Santibanez J."/>
            <person name="Warren W.C."/>
            <person name="Mardis E.R."/>
            <person name="Weinstock G.M."/>
            <person name="Wilson R.K."/>
            <person name="Delehaunty K."/>
            <person name="Dooling D."/>
            <person name="Fronik C."/>
            <person name="Fulton L."/>
            <person name="Fulton B."/>
            <person name="Graves T."/>
            <person name="Minx P."/>
            <person name="Sodergren E."/>
            <person name="Birney E."/>
            <person name="Margulies E.H."/>
            <person name="Herrero J."/>
            <person name="Green E.D."/>
            <person name="Haussler D."/>
            <person name="Siepel A."/>
            <person name="Goldman N."/>
            <person name="Pollard K.S."/>
            <person name="Pedersen J.S."/>
            <person name="Lander E.S."/>
            <person name="Kellis M."/>
        </authorList>
    </citation>
    <scope>NUCLEOTIDE SEQUENCE [LARGE SCALE GENOMIC DNA]</scope>
    <source>
        <strain evidence="13 14">Thorbecke inbred</strain>
    </source>
</reference>
<feature type="domain" description="Ig-like" evidence="12">
    <location>
        <begin position="28"/>
        <end position="138"/>
    </location>
</feature>
<dbReference type="HOGENOM" id="CLU_077975_8_1_1"/>
<gene>
    <name evidence="13" type="primary">TRAV19</name>
</gene>
<dbReference type="GO" id="GO:0042101">
    <property type="term" value="C:T cell receptor complex"/>
    <property type="evidence" value="ECO:0007669"/>
    <property type="project" value="UniProtKB-KW"/>
</dbReference>
<dbReference type="InterPro" id="IPR013106">
    <property type="entry name" value="Ig_V-set"/>
</dbReference>
<keyword evidence="4" id="KW-0391">Immunity</keyword>
<keyword evidence="9" id="KW-0393">Immunoglobulin domain</keyword>
<dbReference type="eggNOG" id="ENOG502S884">
    <property type="taxonomic scope" value="Eukaryota"/>
</dbReference>
<dbReference type="PANTHER" id="PTHR19367">
    <property type="entry name" value="T-CELL RECEPTOR ALPHA CHAIN V REGION"/>
    <property type="match status" value="1"/>
</dbReference>
<evidence type="ECO:0000256" key="5">
    <source>
        <dbReference type="ARBA" id="ARBA00023130"/>
    </source>
</evidence>
<organism evidence="13 14">
    <name type="scientific">Oryctolagus cuniculus</name>
    <name type="common">Rabbit</name>
    <dbReference type="NCBI Taxonomy" id="9986"/>
    <lineage>
        <taxon>Eukaryota</taxon>
        <taxon>Metazoa</taxon>
        <taxon>Chordata</taxon>
        <taxon>Craniata</taxon>
        <taxon>Vertebrata</taxon>
        <taxon>Euteleostomi</taxon>
        <taxon>Mammalia</taxon>
        <taxon>Eutheria</taxon>
        <taxon>Euarchontoglires</taxon>
        <taxon>Glires</taxon>
        <taxon>Lagomorpha</taxon>
        <taxon>Leporidae</taxon>
        <taxon>Oryctolagus</taxon>
    </lineage>
</organism>
<sequence>MGKATKMRISSLFRAVMASICLGASVAQKVTQAQTATSVVEKEPVTLHCVYETSNPTYYLFWYKQLPSGEMIFLIRQDSYNEKNATEGRYSLNFQKAVRAISLTITASQLVDSAVYFCALRENPQCDGCLQRLYQNLSGRQGL</sequence>
<keyword evidence="8" id="KW-0675">Receptor</keyword>
<evidence type="ECO:0000259" key="12">
    <source>
        <dbReference type="PROSITE" id="PS50835"/>
    </source>
</evidence>
<keyword evidence="14" id="KW-1185">Reference proteome</keyword>